<dbReference type="EMBL" id="JBIRYL010000001">
    <property type="protein sequence ID" value="MFI2230699.1"/>
    <property type="molecule type" value="Genomic_DNA"/>
</dbReference>
<sequence>MEAVRHGDWFVLIDPGWDGPATAGTPPVEAVVGGWELRPDGSAGPFRPNPRYCPSGPEVPTDPLDAVLRRVAAGERIGADLIRMLRDSVVEIGCDESGRPLLGAAPDGTPCVVVVTAEVQKTDVEVALWSPVHGQALADAVPSGAGVLLNPTGSAPARLSVESLETAPEETDRG</sequence>
<evidence type="ECO:0000313" key="2">
    <source>
        <dbReference type="EMBL" id="MFI2230699.1"/>
    </source>
</evidence>
<dbReference type="Proteomes" id="UP001611494">
    <property type="component" value="Unassembled WGS sequence"/>
</dbReference>
<dbReference type="InterPro" id="IPR047659">
    <property type="entry name" value="T7SS_assoc"/>
</dbReference>
<protein>
    <submittedName>
        <fullName evidence="2">Type VII secretion system-associated protein</fullName>
    </submittedName>
</protein>
<proteinExistence type="predicted"/>
<name>A0ABW7VVT6_9NOCA</name>
<feature type="region of interest" description="Disordered" evidence="1">
    <location>
        <begin position="151"/>
        <end position="174"/>
    </location>
</feature>
<accession>A0ABW7VVT6</accession>
<evidence type="ECO:0000256" key="1">
    <source>
        <dbReference type="SAM" id="MobiDB-lite"/>
    </source>
</evidence>
<comment type="caution">
    <text evidence="2">The sequence shown here is derived from an EMBL/GenBank/DDBJ whole genome shotgun (WGS) entry which is preliminary data.</text>
</comment>
<reference evidence="2 3" key="1">
    <citation type="submission" date="2024-10" db="EMBL/GenBank/DDBJ databases">
        <title>The Natural Products Discovery Center: Release of the First 8490 Sequenced Strains for Exploring Actinobacteria Biosynthetic Diversity.</title>
        <authorList>
            <person name="Kalkreuter E."/>
            <person name="Kautsar S.A."/>
            <person name="Yang D."/>
            <person name="Bader C.D."/>
            <person name="Teijaro C.N."/>
            <person name="Fluegel L."/>
            <person name="Davis C.M."/>
            <person name="Simpson J.R."/>
            <person name="Lauterbach L."/>
            <person name="Steele A.D."/>
            <person name="Gui C."/>
            <person name="Meng S."/>
            <person name="Li G."/>
            <person name="Viehrig K."/>
            <person name="Ye F."/>
            <person name="Su P."/>
            <person name="Kiefer A.F."/>
            <person name="Nichols A."/>
            <person name="Cepeda A.J."/>
            <person name="Yan W."/>
            <person name="Fan B."/>
            <person name="Jiang Y."/>
            <person name="Adhikari A."/>
            <person name="Zheng C.-J."/>
            <person name="Schuster L."/>
            <person name="Cowan T.M."/>
            <person name="Smanski M.J."/>
            <person name="Chevrette M.G."/>
            <person name="De Carvalho L.P.S."/>
            <person name="Shen B."/>
        </authorList>
    </citation>
    <scope>NUCLEOTIDE SEQUENCE [LARGE SCALE GENOMIC DNA]</scope>
    <source>
        <strain evidence="2 3">NPDC019377</strain>
    </source>
</reference>
<gene>
    <name evidence="2" type="ORF">ACH49Z_12690</name>
</gene>
<organism evidence="2 3">
    <name type="scientific">Nocardia testacea</name>
    <dbReference type="NCBI Taxonomy" id="248551"/>
    <lineage>
        <taxon>Bacteria</taxon>
        <taxon>Bacillati</taxon>
        <taxon>Actinomycetota</taxon>
        <taxon>Actinomycetes</taxon>
        <taxon>Mycobacteriales</taxon>
        <taxon>Nocardiaceae</taxon>
        <taxon>Nocardia</taxon>
    </lineage>
</organism>
<evidence type="ECO:0000313" key="3">
    <source>
        <dbReference type="Proteomes" id="UP001611494"/>
    </source>
</evidence>
<dbReference type="NCBIfam" id="NF033532">
    <property type="entry name" value="lone7para_assoc"/>
    <property type="match status" value="1"/>
</dbReference>
<dbReference type="RefSeq" id="WP_397062014.1">
    <property type="nucleotide sequence ID" value="NZ_JBIRYL010000001.1"/>
</dbReference>
<keyword evidence="3" id="KW-1185">Reference proteome</keyword>